<dbReference type="STRING" id="679936.Sulac_3146"/>
<dbReference type="PANTHER" id="PTHR30290:SF10">
    <property type="entry name" value="PERIPLASMIC OLIGOPEPTIDE-BINDING PROTEIN-RELATED"/>
    <property type="match status" value="1"/>
</dbReference>
<dbReference type="Pfam" id="PF00496">
    <property type="entry name" value="SBP_bac_5"/>
    <property type="match status" value="1"/>
</dbReference>
<dbReference type="KEGG" id="sap:Sulac_3146"/>
<evidence type="ECO:0000256" key="3">
    <source>
        <dbReference type="ARBA" id="ARBA00022448"/>
    </source>
</evidence>
<keyword evidence="3" id="KW-0813">Transport</keyword>
<dbReference type="InterPro" id="IPR030678">
    <property type="entry name" value="Peptide/Ni-bd"/>
</dbReference>
<dbReference type="GO" id="GO:0015833">
    <property type="term" value="P:peptide transport"/>
    <property type="evidence" value="ECO:0007669"/>
    <property type="project" value="TreeGrafter"/>
</dbReference>
<dbReference type="GO" id="GO:0030313">
    <property type="term" value="C:cell envelope"/>
    <property type="evidence" value="ECO:0007669"/>
    <property type="project" value="UniProtKB-SubCell"/>
</dbReference>
<dbReference type="InterPro" id="IPR039424">
    <property type="entry name" value="SBP_5"/>
</dbReference>
<reference evidence="8" key="1">
    <citation type="submission" date="2011-12" db="EMBL/GenBank/DDBJ databases">
        <title>The complete genome of chromosome of Sulfobacillus acidophilus DSM 10332.</title>
        <authorList>
            <person name="Lucas S."/>
            <person name="Han J."/>
            <person name="Lapidus A."/>
            <person name="Bruce D."/>
            <person name="Goodwin L."/>
            <person name="Pitluck S."/>
            <person name="Peters L."/>
            <person name="Kyrpides N."/>
            <person name="Mavromatis K."/>
            <person name="Ivanova N."/>
            <person name="Mikhailova N."/>
            <person name="Chertkov O."/>
            <person name="Saunders E."/>
            <person name="Detter J.C."/>
            <person name="Tapia R."/>
            <person name="Han C."/>
            <person name="Land M."/>
            <person name="Hauser L."/>
            <person name="Markowitz V."/>
            <person name="Cheng J.-F."/>
            <person name="Hugenholtz P."/>
            <person name="Woyke T."/>
            <person name="Wu D."/>
            <person name="Pukall R."/>
            <person name="Gehrich-Schroeter G."/>
            <person name="Schneider S."/>
            <person name="Klenk H.-P."/>
            <person name="Eisen J.A."/>
        </authorList>
    </citation>
    <scope>NUCLEOTIDE SEQUENCE [LARGE SCALE GENOMIC DNA]</scope>
    <source>
        <strain evidence="8">ATCC 700253 / DSM 10332 / NAL</strain>
    </source>
</reference>
<evidence type="ECO:0000256" key="2">
    <source>
        <dbReference type="ARBA" id="ARBA00005695"/>
    </source>
</evidence>
<evidence type="ECO:0000256" key="1">
    <source>
        <dbReference type="ARBA" id="ARBA00004196"/>
    </source>
</evidence>
<dbReference type="Proteomes" id="UP000005439">
    <property type="component" value="Chromosome"/>
</dbReference>
<dbReference type="PROSITE" id="PS51257">
    <property type="entry name" value="PROKAR_LIPOPROTEIN"/>
    <property type="match status" value="1"/>
</dbReference>
<evidence type="ECO:0000256" key="4">
    <source>
        <dbReference type="ARBA" id="ARBA00022729"/>
    </source>
</evidence>
<dbReference type="HOGENOM" id="CLU_017028_8_1_9"/>
<accession>G8U1I7</accession>
<comment type="subcellular location">
    <subcellularLocation>
        <location evidence="1">Cell envelope</location>
    </subcellularLocation>
</comment>
<dbReference type="InterPro" id="IPR000914">
    <property type="entry name" value="SBP_5_dom"/>
</dbReference>
<dbReference type="GO" id="GO:0043190">
    <property type="term" value="C:ATP-binding cassette (ABC) transporter complex"/>
    <property type="evidence" value="ECO:0007669"/>
    <property type="project" value="InterPro"/>
</dbReference>
<reference evidence="7 8" key="2">
    <citation type="journal article" date="2012" name="Stand. Genomic Sci.">
        <title>Complete genome sequence of the moderately thermophilic mineral-sulfide-oxidizing firmicute Sulfobacillus acidophilus type strain (NAL(T)).</title>
        <authorList>
            <person name="Anderson I."/>
            <person name="Chertkov O."/>
            <person name="Chen A."/>
            <person name="Saunders E."/>
            <person name="Lapidus A."/>
            <person name="Nolan M."/>
            <person name="Lucas S."/>
            <person name="Hammon N."/>
            <person name="Deshpande S."/>
            <person name="Cheng J.F."/>
            <person name="Han C."/>
            <person name="Tapia R."/>
            <person name="Goodwin L.A."/>
            <person name="Pitluck S."/>
            <person name="Liolios K."/>
            <person name="Pagani I."/>
            <person name="Ivanova N."/>
            <person name="Mikhailova N."/>
            <person name="Pati A."/>
            <person name="Palaniappan K."/>
            <person name="Land M."/>
            <person name="Pan C."/>
            <person name="Rohde M."/>
            <person name="Pukall R."/>
            <person name="Goker M."/>
            <person name="Detter J.C."/>
            <person name="Woyke T."/>
            <person name="Bristow J."/>
            <person name="Eisen J.A."/>
            <person name="Markowitz V."/>
            <person name="Hugenholtz P."/>
            <person name="Kyrpides N.C."/>
            <person name="Klenk H.P."/>
            <person name="Mavromatis K."/>
        </authorList>
    </citation>
    <scope>NUCLEOTIDE SEQUENCE [LARGE SCALE GENOMIC DNA]</scope>
    <source>
        <strain evidence="8">ATCC 700253 / DSM 10332 / NAL</strain>
    </source>
</reference>
<feature type="signal peptide" evidence="5">
    <location>
        <begin position="1"/>
        <end position="26"/>
    </location>
</feature>
<feature type="chain" id="PRO_5003517069" evidence="5">
    <location>
        <begin position="27"/>
        <end position="575"/>
    </location>
</feature>
<dbReference type="PIRSF" id="PIRSF002741">
    <property type="entry name" value="MppA"/>
    <property type="match status" value="1"/>
</dbReference>
<evidence type="ECO:0000313" key="7">
    <source>
        <dbReference type="EMBL" id="AEW06592.1"/>
    </source>
</evidence>
<dbReference type="PANTHER" id="PTHR30290">
    <property type="entry name" value="PERIPLASMIC BINDING COMPONENT OF ABC TRANSPORTER"/>
    <property type="match status" value="1"/>
</dbReference>
<comment type="similarity">
    <text evidence="2">Belongs to the bacterial solute-binding protein 5 family.</text>
</comment>
<dbReference type="GO" id="GO:1904680">
    <property type="term" value="F:peptide transmembrane transporter activity"/>
    <property type="evidence" value="ECO:0007669"/>
    <property type="project" value="TreeGrafter"/>
</dbReference>
<dbReference type="AlphaFoldDB" id="G8U1I7"/>
<gene>
    <name evidence="7" type="ordered locus">Sulac_3146</name>
</gene>
<sequence>MRPIYPMLAAALLPLGLAACGSSSSANPSAGSTGVPSTVVVALANQTSPNWFFPETSLVAATVVNVQMASLMYKPLIMMNAQDEPNYERSLADSISWNADGTVYTIHLNPKWHWSNGQPVTANDVVFTWNVMKAASAPNAPWAYSGQGFGGVPSLWQSVTADGPHTVVVTLTTPRNPQWFIRNGLGQIFPVPAQVWNKYPQNMTAELQFINSVGNSPNNAVYKVVDGPYQFLGYQANNYWAFVPNPHYDGHRSAIKKLVFQYETSSASMFSSLKTGTVNVGYLPPSLIKSENQLTQDEIKPVYTLGFNYIVPNFSPQAPGGIAQAFRELDVRQALQMGIDQNAIIHDFYHGYAVMDDTTLAPKPATPFFDPALAKNPYPFNPAAGKALLLAHGWREVNGVMTKNGIALKFDFIYASGSETATNIAELLKNDWAQEGIQVNLVSQPFDTVVSYSPANASKWALISWDQGSTGGWTYGTDPYPTGGGLFGTGGAENSGSYSDPTMDRLIQKTYAPGTTQQTLQALYAYEEYAAHQLPGLFIPWNATILVHSKSLTHVVQSFNPVGGIFSPNYWTWQP</sequence>
<name>G8U1I7_SULAD</name>
<dbReference type="EMBL" id="CP003179">
    <property type="protein sequence ID" value="AEW06592.1"/>
    <property type="molecule type" value="Genomic_DNA"/>
</dbReference>
<organism evidence="7 8">
    <name type="scientific">Sulfobacillus acidophilus (strain ATCC 700253 / DSM 10332 / NAL)</name>
    <dbReference type="NCBI Taxonomy" id="679936"/>
    <lineage>
        <taxon>Bacteria</taxon>
        <taxon>Bacillati</taxon>
        <taxon>Bacillota</taxon>
        <taxon>Clostridia</taxon>
        <taxon>Eubacteriales</taxon>
        <taxon>Clostridiales Family XVII. Incertae Sedis</taxon>
        <taxon>Sulfobacillus</taxon>
    </lineage>
</organism>
<keyword evidence="8" id="KW-1185">Reference proteome</keyword>
<protein>
    <submittedName>
        <fullName evidence="7">ABC-type transporter, periplasmic subunit</fullName>
    </submittedName>
</protein>
<feature type="domain" description="Solute-binding protein family 5" evidence="6">
    <location>
        <begin position="88"/>
        <end position="468"/>
    </location>
</feature>
<dbReference type="PATRIC" id="fig|679936.5.peg.3256"/>
<dbReference type="GO" id="GO:0042597">
    <property type="term" value="C:periplasmic space"/>
    <property type="evidence" value="ECO:0007669"/>
    <property type="project" value="UniProtKB-ARBA"/>
</dbReference>
<dbReference type="Gene3D" id="3.40.190.10">
    <property type="entry name" value="Periplasmic binding protein-like II"/>
    <property type="match status" value="1"/>
</dbReference>
<keyword evidence="4 5" id="KW-0732">Signal</keyword>
<evidence type="ECO:0000256" key="5">
    <source>
        <dbReference type="SAM" id="SignalP"/>
    </source>
</evidence>
<dbReference type="SUPFAM" id="SSF53850">
    <property type="entry name" value="Periplasmic binding protein-like II"/>
    <property type="match status" value="1"/>
</dbReference>
<evidence type="ECO:0000313" key="8">
    <source>
        <dbReference type="Proteomes" id="UP000005439"/>
    </source>
</evidence>
<evidence type="ECO:0000259" key="6">
    <source>
        <dbReference type="Pfam" id="PF00496"/>
    </source>
</evidence>
<proteinExistence type="inferred from homology"/>
<dbReference type="Gene3D" id="3.10.105.10">
    <property type="entry name" value="Dipeptide-binding Protein, Domain 3"/>
    <property type="match status" value="1"/>
</dbReference>
<dbReference type="CDD" id="cd08513">
    <property type="entry name" value="PBP2_thermophilic_Hb8_like"/>
    <property type="match status" value="1"/>
</dbReference>